<dbReference type="GO" id="GO:0032259">
    <property type="term" value="P:methylation"/>
    <property type="evidence" value="ECO:0007669"/>
    <property type="project" value="UniProtKB-KW"/>
</dbReference>
<evidence type="ECO:0000256" key="2">
    <source>
        <dbReference type="ARBA" id="ARBA00022679"/>
    </source>
</evidence>
<comment type="caution">
    <text evidence="9">The sequence shown here is derived from an EMBL/GenBank/DDBJ whole genome shotgun (WGS) entry which is preliminary data.</text>
</comment>
<evidence type="ECO:0000313" key="9">
    <source>
        <dbReference type="EMBL" id="NDV14271.1"/>
    </source>
</evidence>
<name>A0A6B2KVS4_9NEIS</name>
<dbReference type="InterPro" id="IPR018117">
    <property type="entry name" value="C5_DNA_meth_AS"/>
</dbReference>
<reference evidence="9 10" key="1">
    <citation type="submission" date="2020-02" db="EMBL/GenBank/DDBJ databases">
        <authorList>
            <person name="Yang Z."/>
        </authorList>
    </citation>
    <scope>NUCLEOTIDE SEQUENCE [LARGE SCALE GENOMIC DNA]</scope>
    <source>
        <strain evidence="9 10">HX-7-9</strain>
    </source>
</reference>
<dbReference type="PROSITE" id="PS00095">
    <property type="entry name" value="C5_MTASE_2"/>
    <property type="match status" value="1"/>
</dbReference>
<comment type="catalytic activity">
    <reaction evidence="5 8">
        <text>a 2'-deoxycytidine in DNA + S-adenosyl-L-methionine = a 5-methyl-2'-deoxycytidine in DNA + S-adenosyl-L-homocysteine + H(+)</text>
        <dbReference type="Rhea" id="RHEA:13681"/>
        <dbReference type="Rhea" id="RHEA-COMP:11369"/>
        <dbReference type="Rhea" id="RHEA-COMP:11370"/>
        <dbReference type="ChEBI" id="CHEBI:15378"/>
        <dbReference type="ChEBI" id="CHEBI:57856"/>
        <dbReference type="ChEBI" id="CHEBI:59789"/>
        <dbReference type="ChEBI" id="CHEBI:85452"/>
        <dbReference type="ChEBI" id="CHEBI:85454"/>
        <dbReference type="EC" id="2.1.1.37"/>
    </reaction>
</comment>
<dbReference type="RefSeq" id="WP_163317928.1">
    <property type="nucleotide sequence ID" value="NZ_JAAGAA010000019.1"/>
</dbReference>
<dbReference type="InterPro" id="IPR001525">
    <property type="entry name" value="C5_MeTfrase"/>
</dbReference>
<dbReference type="EMBL" id="JAAGAA010000019">
    <property type="protein sequence ID" value="NDV14271.1"/>
    <property type="molecule type" value="Genomic_DNA"/>
</dbReference>
<organism evidence="9 10">
    <name type="scientific">Crenobacter caeni</name>
    <dbReference type="NCBI Taxonomy" id="2705474"/>
    <lineage>
        <taxon>Bacteria</taxon>
        <taxon>Pseudomonadati</taxon>
        <taxon>Pseudomonadota</taxon>
        <taxon>Betaproteobacteria</taxon>
        <taxon>Neisseriales</taxon>
        <taxon>Neisseriaceae</taxon>
        <taxon>Crenobacter</taxon>
    </lineage>
</organism>
<dbReference type="PANTHER" id="PTHR10629:SF52">
    <property type="entry name" value="DNA (CYTOSINE-5)-METHYLTRANSFERASE 1"/>
    <property type="match status" value="1"/>
</dbReference>
<dbReference type="NCBIfam" id="TIGR00675">
    <property type="entry name" value="dcm"/>
    <property type="match status" value="1"/>
</dbReference>
<comment type="similarity">
    <text evidence="6 7">Belongs to the class I-like SAM-binding methyltransferase superfamily. C5-methyltransferase family.</text>
</comment>
<dbReference type="AlphaFoldDB" id="A0A6B2KVS4"/>
<dbReference type="SUPFAM" id="SSF53335">
    <property type="entry name" value="S-adenosyl-L-methionine-dependent methyltransferases"/>
    <property type="match status" value="1"/>
</dbReference>
<keyword evidence="2 6" id="KW-0808">Transferase</keyword>
<dbReference type="PRINTS" id="PR00105">
    <property type="entry name" value="C5METTRFRASE"/>
</dbReference>
<evidence type="ECO:0000256" key="5">
    <source>
        <dbReference type="ARBA" id="ARBA00047422"/>
    </source>
</evidence>
<dbReference type="GO" id="GO:0009307">
    <property type="term" value="P:DNA restriction-modification system"/>
    <property type="evidence" value="ECO:0007669"/>
    <property type="project" value="UniProtKB-KW"/>
</dbReference>
<dbReference type="Gene3D" id="3.40.50.150">
    <property type="entry name" value="Vaccinia Virus protein VP39"/>
    <property type="match status" value="1"/>
</dbReference>
<keyword evidence="4" id="KW-0680">Restriction system</keyword>
<evidence type="ECO:0000256" key="6">
    <source>
        <dbReference type="PROSITE-ProRule" id="PRU01016"/>
    </source>
</evidence>
<proteinExistence type="inferred from homology"/>
<keyword evidence="3 6" id="KW-0949">S-adenosyl-L-methionine</keyword>
<protein>
    <recommendedName>
        <fullName evidence="8">Cytosine-specific methyltransferase</fullName>
        <ecNumber evidence="8">2.1.1.37</ecNumber>
    </recommendedName>
</protein>
<dbReference type="InterPro" id="IPR050390">
    <property type="entry name" value="C5-Methyltransferase"/>
</dbReference>
<evidence type="ECO:0000256" key="7">
    <source>
        <dbReference type="RuleBase" id="RU000416"/>
    </source>
</evidence>
<accession>A0A6B2KVS4</accession>
<sequence>MTNSPNVIDLFAGAGGLSLGAARAGFCVSAAVEIDPFATETHLKNFPNTKHSSESVANLTGRQLLAIAGLSDGGLDGLIGGPPCQGFSFMGRRQIDDVRNDLFVHFFRLVAETRPRFFVAENVPGIRDPRYDHIREAAFSYVREAYTIIGPIEVKASLYGAPTTRTRIFFIGYDPRRMTLNEEAFAPSPDIDIVNVGRALEGLPIFIDPAWQSEASGWRKVDLMQKGHFAEHLRNAVPPGVGHQTSIDRLLEKSEVSGCMGTRHLPEVVARFAKLAPGQQDSVSKGVRLNPSGFCPTLRAGTGSDRGSYQAVRPIHHVEPRVITPREAARLQGFPDWFAFHKTKWHSFRQIGNSVSPIVAENVLSVIRAAL</sequence>
<dbReference type="PROSITE" id="PS00094">
    <property type="entry name" value="C5_MTASE_1"/>
    <property type="match status" value="1"/>
</dbReference>
<dbReference type="InterPro" id="IPR029063">
    <property type="entry name" value="SAM-dependent_MTases_sf"/>
</dbReference>
<dbReference type="InterPro" id="IPR031303">
    <property type="entry name" value="C5_meth_CS"/>
</dbReference>
<evidence type="ECO:0000256" key="4">
    <source>
        <dbReference type="ARBA" id="ARBA00022747"/>
    </source>
</evidence>
<evidence type="ECO:0000256" key="1">
    <source>
        <dbReference type="ARBA" id="ARBA00022603"/>
    </source>
</evidence>
<dbReference type="EC" id="2.1.1.37" evidence="8"/>
<gene>
    <name evidence="9" type="ORF">GZH52_15985</name>
</gene>
<dbReference type="PANTHER" id="PTHR10629">
    <property type="entry name" value="CYTOSINE-SPECIFIC METHYLTRANSFERASE"/>
    <property type="match status" value="1"/>
</dbReference>
<dbReference type="GO" id="GO:0003886">
    <property type="term" value="F:DNA (cytosine-5-)-methyltransferase activity"/>
    <property type="evidence" value="ECO:0007669"/>
    <property type="project" value="UniProtKB-EC"/>
</dbReference>
<keyword evidence="10" id="KW-1185">Reference proteome</keyword>
<evidence type="ECO:0000256" key="8">
    <source>
        <dbReference type="RuleBase" id="RU000417"/>
    </source>
</evidence>
<feature type="active site" evidence="6">
    <location>
        <position position="84"/>
    </location>
</feature>
<evidence type="ECO:0000256" key="3">
    <source>
        <dbReference type="ARBA" id="ARBA00022691"/>
    </source>
</evidence>
<dbReference type="Pfam" id="PF00145">
    <property type="entry name" value="DNA_methylase"/>
    <property type="match status" value="1"/>
</dbReference>
<dbReference type="Gene3D" id="3.90.120.10">
    <property type="entry name" value="DNA Methylase, subunit A, domain 2"/>
    <property type="match status" value="1"/>
</dbReference>
<keyword evidence="1 6" id="KW-0489">Methyltransferase</keyword>
<dbReference type="PROSITE" id="PS51679">
    <property type="entry name" value="SAM_MT_C5"/>
    <property type="match status" value="1"/>
</dbReference>
<dbReference type="Proteomes" id="UP000482578">
    <property type="component" value="Unassembled WGS sequence"/>
</dbReference>
<evidence type="ECO:0000313" key="10">
    <source>
        <dbReference type="Proteomes" id="UP000482578"/>
    </source>
</evidence>